<evidence type="ECO:0000313" key="1">
    <source>
        <dbReference type="EMBL" id="SHK37429.1"/>
    </source>
</evidence>
<dbReference type="Proteomes" id="UP000184386">
    <property type="component" value="Unassembled WGS sequence"/>
</dbReference>
<organism evidence="1 2">
    <name type="scientific">Anaerocolumna jejuensis DSM 15929</name>
    <dbReference type="NCBI Taxonomy" id="1121322"/>
    <lineage>
        <taxon>Bacteria</taxon>
        <taxon>Bacillati</taxon>
        <taxon>Bacillota</taxon>
        <taxon>Clostridia</taxon>
        <taxon>Lachnospirales</taxon>
        <taxon>Lachnospiraceae</taxon>
        <taxon>Anaerocolumna</taxon>
    </lineage>
</organism>
<dbReference type="STRING" id="1121322.SAMN02745136_02338"/>
<dbReference type="AlphaFoldDB" id="A0A1M6RYP5"/>
<sequence>MLSSQRENRLVGDSQDNLIEPTLEHCMKIRRKTGDNGVKVNW</sequence>
<reference evidence="1 2" key="1">
    <citation type="submission" date="2016-11" db="EMBL/GenBank/DDBJ databases">
        <authorList>
            <person name="Jaros S."/>
            <person name="Januszkiewicz K."/>
            <person name="Wedrychowicz H."/>
        </authorList>
    </citation>
    <scope>NUCLEOTIDE SEQUENCE [LARGE SCALE GENOMIC DNA]</scope>
    <source>
        <strain evidence="1 2">DSM 15929</strain>
    </source>
</reference>
<protein>
    <submittedName>
        <fullName evidence="1">Uncharacterized protein</fullName>
    </submittedName>
</protein>
<dbReference type="EMBL" id="FRAC01000011">
    <property type="protein sequence ID" value="SHK37429.1"/>
    <property type="molecule type" value="Genomic_DNA"/>
</dbReference>
<name>A0A1M6RYP5_9FIRM</name>
<accession>A0A1M6RYP5</accession>
<keyword evidence="2" id="KW-1185">Reference proteome</keyword>
<proteinExistence type="predicted"/>
<evidence type="ECO:0000313" key="2">
    <source>
        <dbReference type="Proteomes" id="UP000184386"/>
    </source>
</evidence>
<gene>
    <name evidence="1" type="ORF">SAMN02745136_02338</name>
</gene>